<dbReference type="Proteomes" id="UP000317839">
    <property type="component" value="Unassembled WGS sequence"/>
</dbReference>
<dbReference type="RefSeq" id="WP_142942396.1">
    <property type="nucleotide sequence ID" value="NZ_VIKR01000003.1"/>
</dbReference>
<protein>
    <submittedName>
        <fullName evidence="2">PAS domain S-box protein</fullName>
    </submittedName>
</protein>
<dbReference type="OrthoDB" id="5503776at2"/>
<dbReference type="InterPro" id="IPR000014">
    <property type="entry name" value="PAS"/>
</dbReference>
<gene>
    <name evidence="2" type="ORF">FLL45_12510</name>
</gene>
<dbReference type="SUPFAM" id="SSF55785">
    <property type="entry name" value="PYP-like sensor domain (PAS domain)"/>
    <property type="match status" value="1"/>
</dbReference>
<dbReference type="InterPro" id="IPR013656">
    <property type="entry name" value="PAS_4"/>
</dbReference>
<reference evidence="2 3" key="1">
    <citation type="submission" date="2019-06" db="EMBL/GenBank/DDBJ databases">
        <title>Draft genome of Aliikangiella marina GYP-15.</title>
        <authorList>
            <person name="Wang G."/>
        </authorList>
    </citation>
    <scope>NUCLEOTIDE SEQUENCE [LARGE SCALE GENOMIC DNA]</scope>
    <source>
        <strain evidence="2 3">GYP-15</strain>
    </source>
</reference>
<feature type="domain" description="PAS" evidence="1">
    <location>
        <begin position="26"/>
        <end position="93"/>
    </location>
</feature>
<dbReference type="InterPro" id="IPR035965">
    <property type="entry name" value="PAS-like_dom_sf"/>
</dbReference>
<comment type="caution">
    <text evidence="2">The sequence shown here is derived from an EMBL/GenBank/DDBJ whole genome shotgun (WGS) entry which is preliminary data.</text>
</comment>
<sequence length="160" mass="18007">MDLTRFHQVEDYSILDCLTTHADQVGELFSVFNDLPILTLVVNQEAKMAYLNPEGASMLNIPIQQYHGECWLTKFIPGEQRQEIIMVFEQVINGNIAPYSTNTNDVLTADGSIIPFKWTNHLLTTKDGTVKGVCCFGSDSRDPHNEVDHFVDLSFPSSLK</sequence>
<name>A0A545T928_9GAMM</name>
<organism evidence="2 3">
    <name type="scientific">Aliikangiella marina</name>
    <dbReference type="NCBI Taxonomy" id="1712262"/>
    <lineage>
        <taxon>Bacteria</taxon>
        <taxon>Pseudomonadati</taxon>
        <taxon>Pseudomonadota</taxon>
        <taxon>Gammaproteobacteria</taxon>
        <taxon>Oceanospirillales</taxon>
        <taxon>Pleioneaceae</taxon>
        <taxon>Aliikangiella</taxon>
    </lineage>
</organism>
<dbReference type="Pfam" id="PF08448">
    <property type="entry name" value="PAS_4"/>
    <property type="match status" value="1"/>
</dbReference>
<keyword evidence="3" id="KW-1185">Reference proteome</keyword>
<dbReference type="Gene3D" id="3.30.450.20">
    <property type="entry name" value="PAS domain"/>
    <property type="match status" value="1"/>
</dbReference>
<evidence type="ECO:0000313" key="3">
    <source>
        <dbReference type="Proteomes" id="UP000317839"/>
    </source>
</evidence>
<dbReference type="NCBIfam" id="TIGR00229">
    <property type="entry name" value="sensory_box"/>
    <property type="match status" value="1"/>
</dbReference>
<proteinExistence type="predicted"/>
<dbReference type="SMART" id="SM00091">
    <property type="entry name" value="PAS"/>
    <property type="match status" value="1"/>
</dbReference>
<evidence type="ECO:0000259" key="1">
    <source>
        <dbReference type="SMART" id="SM00091"/>
    </source>
</evidence>
<accession>A0A545T928</accession>
<evidence type="ECO:0000313" key="2">
    <source>
        <dbReference type="EMBL" id="TQV73688.1"/>
    </source>
</evidence>
<dbReference type="EMBL" id="VIKR01000003">
    <property type="protein sequence ID" value="TQV73688.1"/>
    <property type="molecule type" value="Genomic_DNA"/>
</dbReference>
<dbReference type="AlphaFoldDB" id="A0A545T928"/>